<dbReference type="Proteomes" id="UP001327459">
    <property type="component" value="Chromosome"/>
</dbReference>
<dbReference type="InterPro" id="IPR017937">
    <property type="entry name" value="Thioredoxin_CS"/>
</dbReference>
<dbReference type="Pfam" id="PF14559">
    <property type="entry name" value="TPR_19"/>
    <property type="match status" value="1"/>
</dbReference>
<evidence type="ECO:0000256" key="3">
    <source>
        <dbReference type="ARBA" id="ARBA00022982"/>
    </source>
</evidence>
<sequence length="287" mass="32251">MSESAHVFSVTAQEFHDHVVEASRETPVLVDFWAEWCGPCRQLMPLLAQVVEGMDGQVKLAKVDTEAEQALAQQFGVRSLPTVMMFVGGRPVDQFQGALPEGQIREFISRHVLSEIDKLRREAQQVRAAGATEQAMDLLRQANQQEPGNVEVLLDIADLIAEQGDLDQAWQILESLPADTAMRDDVKEFKARIGMARAAQSGPPEDELRARIETDPKDCEAREALAAKLAIRNDIEGALEQNYQIMLRDRSYNEDAGRRGLIDLFEMLGDSHPLTRQYRRKMFGLLH</sequence>
<dbReference type="SUPFAM" id="SSF48452">
    <property type="entry name" value="TPR-like"/>
    <property type="match status" value="1"/>
</dbReference>
<dbReference type="Pfam" id="PF00085">
    <property type="entry name" value="Thioredoxin"/>
    <property type="match status" value="1"/>
</dbReference>
<evidence type="ECO:0000313" key="9">
    <source>
        <dbReference type="Proteomes" id="UP001327459"/>
    </source>
</evidence>
<comment type="similarity">
    <text evidence="1">Belongs to the thioredoxin family.</text>
</comment>
<dbReference type="PANTHER" id="PTHR45663">
    <property type="entry name" value="GEO12009P1"/>
    <property type="match status" value="1"/>
</dbReference>
<dbReference type="PRINTS" id="PR00421">
    <property type="entry name" value="THIOREDOXIN"/>
</dbReference>
<evidence type="ECO:0000259" key="7">
    <source>
        <dbReference type="PROSITE" id="PS51352"/>
    </source>
</evidence>
<keyword evidence="4" id="KW-1015">Disulfide bond</keyword>
<dbReference type="Gene3D" id="1.25.40.10">
    <property type="entry name" value="Tetratricopeptide repeat domain"/>
    <property type="match status" value="2"/>
</dbReference>
<accession>A0ABZ0YW70</accession>
<keyword evidence="3" id="KW-0249">Electron transport</keyword>
<keyword evidence="2" id="KW-0813">Transport</keyword>
<dbReference type="SUPFAM" id="SSF52833">
    <property type="entry name" value="Thioredoxin-like"/>
    <property type="match status" value="1"/>
</dbReference>
<keyword evidence="9" id="KW-1185">Reference proteome</keyword>
<organism evidence="8 9">
    <name type="scientific">Guyparkeria halophila</name>
    <dbReference type="NCBI Taxonomy" id="47960"/>
    <lineage>
        <taxon>Bacteria</taxon>
        <taxon>Pseudomonadati</taxon>
        <taxon>Pseudomonadota</taxon>
        <taxon>Gammaproteobacteria</taxon>
        <taxon>Chromatiales</taxon>
        <taxon>Thioalkalibacteraceae</taxon>
        <taxon>Guyparkeria</taxon>
    </lineage>
</organism>
<dbReference type="EMBL" id="CP140153">
    <property type="protein sequence ID" value="WQH16008.1"/>
    <property type="molecule type" value="Genomic_DNA"/>
</dbReference>
<dbReference type="PROSITE" id="PS51352">
    <property type="entry name" value="THIOREDOXIN_2"/>
    <property type="match status" value="1"/>
</dbReference>
<dbReference type="InterPro" id="IPR013766">
    <property type="entry name" value="Thioredoxin_domain"/>
</dbReference>
<dbReference type="NCBIfam" id="TIGR01068">
    <property type="entry name" value="thioredoxin"/>
    <property type="match status" value="1"/>
</dbReference>
<evidence type="ECO:0000256" key="5">
    <source>
        <dbReference type="ARBA" id="ARBA00023284"/>
    </source>
</evidence>
<dbReference type="InterPro" id="IPR011990">
    <property type="entry name" value="TPR-like_helical_dom_sf"/>
</dbReference>
<evidence type="ECO:0000256" key="2">
    <source>
        <dbReference type="ARBA" id="ARBA00022448"/>
    </source>
</evidence>
<evidence type="ECO:0000256" key="4">
    <source>
        <dbReference type="ARBA" id="ARBA00023157"/>
    </source>
</evidence>
<evidence type="ECO:0000313" key="8">
    <source>
        <dbReference type="EMBL" id="WQH16008.1"/>
    </source>
</evidence>
<dbReference type="InterPro" id="IPR036249">
    <property type="entry name" value="Thioredoxin-like_sf"/>
</dbReference>
<feature type="domain" description="Thioredoxin" evidence="7">
    <location>
        <begin position="1"/>
        <end position="113"/>
    </location>
</feature>
<dbReference type="Gene3D" id="3.40.30.10">
    <property type="entry name" value="Glutaredoxin"/>
    <property type="match status" value="1"/>
</dbReference>
<evidence type="ECO:0000256" key="6">
    <source>
        <dbReference type="NCBIfam" id="TIGR01068"/>
    </source>
</evidence>
<protein>
    <recommendedName>
        <fullName evidence="6">Thioredoxin</fullName>
    </recommendedName>
</protein>
<name>A0ABZ0YW70_9GAMM</name>
<dbReference type="PANTHER" id="PTHR45663:SF11">
    <property type="entry name" value="GEO12009P1"/>
    <property type="match status" value="1"/>
</dbReference>
<dbReference type="PROSITE" id="PS00194">
    <property type="entry name" value="THIOREDOXIN_1"/>
    <property type="match status" value="1"/>
</dbReference>
<dbReference type="Pfam" id="PF14561">
    <property type="entry name" value="TPR_20"/>
    <property type="match status" value="1"/>
</dbReference>
<dbReference type="InterPro" id="IPR005746">
    <property type="entry name" value="Thioredoxin"/>
</dbReference>
<reference evidence="8 9" key="1">
    <citation type="submission" date="2023-11" db="EMBL/GenBank/DDBJ databases">
        <title>MicrobeMod: A computational toolkit for identifying prokaryotic methylation and restriction-modification with nanopore sequencing.</title>
        <authorList>
            <person name="Crits-Christoph A."/>
            <person name="Kang S.C."/>
            <person name="Lee H."/>
            <person name="Ostrov N."/>
        </authorList>
    </citation>
    <scope>NUCLEOTIDE SEQUENCE [LARGE SCALE GENOMIC DNA]</scope>
    <source>
        <strain evidence="8 9">ATCC 49870</strain>
    </source>
</reference>
<keyword evidence="5" id="KW-0676">Redox-active center</keyword>
<evidence type="ECO:0000256" key="1">
    <source>
        <dbReference type="ARBA" id="ARBA00008987"/>
    </source>
</evidence>
<gene>
    <name evidence="8" type="primary">trxA</name>
    <name evidence="8" type="ORF">SR882_09620</name>
</gene>
<proteinExistence type="inferred from homology"/>
<dbReference type="RefSeq" id="WP_322521028.1">
    <property type="nucleotide sequence ID" value="NZ_CP140153.1"/>
</dbReference>
<dbReference type="CDD" id="cd02956">
    <property type="entry name" value="ybbN"/>
    <property type="match status" value="1"/>
</dbReference>